<keyword evidence="7 13" id="KW-0809">Transit peptide</keyword>
<evidence type="ECO:0000256" key="2">
    <source>
        <dbReference type="ARBA" id="ARBA00004673"/>
    </source>
</evidence>
<dbReference type="PANTHER" id="PTHR14200:SF11">
    <property type="entry name" value="CYTOCHROME C OXIDASE SUBUNIT 5A, MITOCHONDRIAL"/>
    <property type="match status" value="1"/>
</dbReference>
<name>A0A0P9EJV7_RHOGW</name>
<keyword evidence="8 13" id="KW-0408">Iron</keyword>
<keyword evidence="9 13" id="KW-0496">Mitochondrion</keyword>
<dbReference type="OrthoDB" id="5778907at2759"/>
<evidence type="ECO:0000256" key="13">
    <source>
        <dbReference type="RuleBase" id="RU368103"/>
    </source>
</evidence>
<evidence type="ECO:0000256" key="6">
    <source>
        <dbReference type="ARBA" id="ARBA00022792"/>
    </source>
</evidence>
<dbReference type="Proteomes" id="UP000053890">
    <property type="component" value="Unassembled WGS sequence"/>
</dbReference>
<keyword evidence="6 13" id="KW-0999">Mitochondrion inner membrane</keyword>
<comment type="subunit">
    <text evidence="13">Component of the cytochrome c oxidase (complex IV, CIV), a multisubunit enzyme composed of a catalytic core of 3 subunits and several supernumerary subunits.</text>
</comment>
<keyword evidence="4 13" id="KW-0349">Heme</keyword>
<evidence type="ECO:0000256" key="7">
    <source>
        <dbReference type="ARBA" id="ARBA00022946"/>
    </source>
</evidence>
<reference evidence="14 15" key="1">
    <citation type="journal article" date="2015" name="Front. Microbiol.">
        <title>Genome sequence of the plant growth promoting endophytic yeast Rhodotorula graminis WP1.</title>
        <authorList>
            <person name="Firrincieli A."/>
            <person name="Otillar R."/>
            <person name="Salamov A."/>
            <person name="Schmutz J."/>
            <person name="Khan Z."/>
            <person name="Redman R.S."/>
            <person name="Fleck N.D."/>
            <person name="Lindquist E."/>
            <person name="Grigoriev I.V."/>
            <person name="Doty S.L."/>
        </authorList>
    </citation>
    <scope>NUCLEOTIDE SEQUENCE [LARGE SCALE GENOMIC DNA]</scope>
    <source>
        <strain evidence="14 15">WP1</strain>
    </source>
</reference>
<dbReference type="STRING" id="578459.A0A0P9EJV7"/>
<sequence length="134" mass="15163">MQAIRSAARPLALSARIAARPQALPVRFAHSAAESYDDFNARYADFFANAQDLFELQRGLNNCFAYDLVPSQTVVEEALKAARRVNDYSTAVRIFEGLKEKVENATQYQQYVTETKPLREELGVLLKEELYGNK</sequence>
<dbReference type="PANTHER" id="PTHR14200">
    <property type="entry name" value="CYTOCHROME C OXIDASE POLYPEPTIDE"/>
    <property type="match status" value="1"/>
</dbReference>
<dbReference type="Gene3D" id="1.25.40.40">
    <property type="entry name" value="Cytochrome c oxidase, subunit Va/VI"/>
    <property type="match status" value="1"/>
</dbReference>
<dbReference type="GO" id="GO:0045277">
    <property type="term" value="C:respiratory chain complex IV"/>
    <property type="evidence" value="ECO:0007669"/>
    <property type="project" value="UniProtKB-UniRule"/>
</dbReference>
<evidence type="ECO:0000256" key="12">
    <source>
        <dbReference type="ARBA" id="ARBA00082700"/>
    </source>
</evidence>
<dbReference type="OMA" id="CFAYDIV"/>
<protein>
    <recommendedName>
        <fullName evidence="11 13">Cytochrome c oxidase subunit 6, mitochondrial</fullName>
    </recommendedName>
    <alternativeName>
        <fullName evidence="12 13">Cytochrome c oxidase polypeptide VI</fullName>
    </alternativeName>
</protein>
<dbReference type="UniPathway" id="UPA00705"/>
<dbReference type="GeneID" id="28979212"/>
<evidence type="ECO:0000256" key="1">
    <source>
        <dbReference type="ARBA" id="ARBA00004443"/>
    </source>
</evidence>
<evidence type="ECO:0000313" key="15">
    <source>
        <dbReference type="Proteomes" id="UP000053890"/>
    </source>
</evidence>
<evidence type="ECO:0000256" key="3">
    <source>
        <dbReference type="ARBA" id="ARBA00007972"/>
    </source>
</evidence>
<evidence type="ECO:0000256" key="8">
    <source>
        <dbReference type="ARBA" id="ARBA00023004"/>
    </source>
</evidence>
<evidence type="ECO:0000256" key="4">
    <source>
        <dbReference type="ARBA" id="ARBA00022617"/>
    </source>
</evidence>
<evidence type="ECO:0000256" key="10">
    <source>
        <dbReference type="ARBA" id="ARBA00023136"/>
    </source>
</evidence>
<dbReference type="InterPro" id="IPR036545">
    <property type="entry name" value="Cyt_c_oxidase_su5A/6_sf"/>
</dbReference>
<comment type="similarity">
    <text evidence="3 13">Belongs to the cytochrome c oxidase subunit 5A family.</text>
</comment>
<dbReference type="GO" id="GO:0046872">
    <property type="term" value="F:metal ion binding"/>
    <property type="evidence" value="ECO:0007669"/>
    <property type="project" value="UniProtKB-UniRule"/>
</dbReference>
<dbReference type="AlphaFoldDB" id="A0A0P9EJV7"/>
<dbReference type="RefSeq" id="XP_018267992.1">
    <property type="nucleotide sequence ID" value="XM_018418765.1"/>
</dbReference>
<dbReference type="CDD" id="cd00923">
    <property type="entry name" value="Cyt_c_Oxidase_Va"/>
    <property type="match status" value="1"/>
</dbReference>
<dbReference type="SUPFAM" id="SSF48479">
    <property type="entry name" value="Cytochrome c oxidase subunit E"/>
    <property type="match status" value="1"/>
</dbReference>
<evidence type="ECO:0000256" key="5">
    <source>
        <dbReference type="ARBA" id="ARBA00022723"/>
    </source>
</evidence>
<dbReference type="EMBL" id="KQ474090">
    <property type="protein sequence ID" value="KPV71943.1"/>
    <property type="molecule type" value="Genomic_DNA"/>
</dbReference>
<evidence type="ECO:0000256" key="11">
    <source>
        <dbReference type="ARBA" id="ARBA00070174"/>
    </source>
</evidence>
<keyword evidence="5 13" id="KW-0479">Metal-binding</keyword>
<dbReference type="GO" id="GO:0006123">
    <property type="term" value="P:mitochondrial electron transport, cytochrome c to oxygen"/>
    <property type="evidence" value="ECO:0007669"/>
    <property type="project" value="UniProtKB-UniRule"/>
</dbReference>
<comment type="function">
    <text evidence="13">Component of the cytochrome c oxidase, the last enzyme in the mitochondrial electron transport chain which drives oxidative phosphorylation. The respiratory chain contains 3 multisubunit complexes succinate dehydrogenase (complex II, CII), ubiquinol-cytochrome c oxidoreductase (cytochrome b-c1 complex, complex III, CIII) and cytochrome c oxidase (complex IV, CIV), that cooperate to transfer electrons derived from NADH and succinate to molecular oxygen, creating an electrochemical gradient over the inner membrane that drives transmembrane transport and the ATP synthase. Cytochrome c oxidase is the component of the respiratory chain that catalyzes the reduction of oxygen to water. Electrons originating from reduced cytochrome c in the intermembrane space (IMS) are transferred via the dinuclear copper A center (CU(A)) of subunit 2 and heme A of subunit 1 to the active site in subunit 1, a binuclear center (BNC) formed by heme A3 and copper B (CU(B)). The BNC reduces molecular oxygen to 2 water molecules using 4 electrons from cytochrome c in the IMS and 4 protons from the mitochondrial matrix.</text>
</comment>
<comment type="subcellular location">
    <subcellularLocation>
        <location evidence="1 13">Mitochondrion inner membrane</location>
        <topology evidence="1 13">Peripheral membrane protein</topology>
        <orientation evidence="1 13">Matrix side</orientation>
    </subcellularLocation>
</comment>
<dbReference type="Pfam" id="PF02284">
    <property type="entry name" value="COX5A"/>
    <property type="match status" value="1"/>
</dbReference>
<dbReference type="GO" id="GO:0005743">
    <property type="term" value="C:mitochondrial inner membrane"/>
    <property type="evidence" value="ECO:0007669"/>
    <property type="project" value="UniProtKB-SubCell"/>
</dbReference>
<evidence type="ECO:0000313" key="14">
    <source>
        <dbReference type="EMBL" id="KPV71943.1"/>
    </source>
</evidence>
<dbReference type="FunFam" id="1.25.40.40:FF:000001">
    <property type="entry name" value="Cytochrome c oxidase subunit VI"/>
    <property type="match status" value="1"/>
</dbReference>
<evidence type="ECO:0000256" key="9">
    <source>
        <dbReference type="ARBA" id="ARBA00023128"/>
    </source>
</evidence>
<organism evidence="14 15">
    <name type="scientific">Rhodotorula graminis (strain WP1)</name>
    <dbReference type="NCBI Taxonomy" id="578459"/>
    <lineage>
        <taxon>Eukaryota</taxon>
        <taxon>Fungi</taxon>
        <taxon>Dikarya</taxon>
        <taxon>Basidiomycota</taxon>
        <taxon>Pucciniomycotina</taxon>
        <taxon>Microbotryomycetes</taxon>
        <taxon>Sporidiobolales</taxon>
        <taxon>Sporidiobolaceae</taxon>
        <taxon>Rhodotorula</taxon>
    </lineage>
</organism>
<proteinExistence type="inferred from homology"/>
<keyword evidence="10 13" id="KW-0472">Membrane</keyword>
<keyword evidence="15" id="KW-1185">Reference proteome</keyword>
<comment type="pathway">
    <text evidence="2 13">Energy metabolism; oxidative phosphorylation.</text>
</comment>
<dbReference type="InterPro" id="IPR003204">
    <property type="entry name" value="Cyt_c_oxidase_su5A/6"/>
</dbReference>
<accession>A0A0P9EJV7</accession>
<gene>
    <name evidence="14" type="ORF">RHOBADRAFT_65739</name>
</gene>